<dbReference type="PANTHER" id="PTHR43701:SF2">
    <property type="entry name" value="MEMBRANE TRANSPORTER PROTEIN YJNA-RELATED"/>
    <property type="match status" value="1"/>
</dbReference>
<proteinExistence type="inferred from homology"/>
<comment type="similarity">
    <text evidence="2 6">Belongs to the 4-toluene sulfonate uptake permease (TSUP) (TC 2.A.102) family.</text>
</comment>
<keyword evidence="4 6" id="KW-1133">Transmembrane helix</keyword>
<organism evidence="7 8">
    <name type="scientific">Serpentinicella alkaliphila</name>
    <dbReference type="NCBI Taxonomy" id="1734049"/>
    <lineage>
        <taxon>Bacteria</taxon>
        <taxon>Bacillati</taxon>
        <taxon>Bacillota</taxon>
        <taxon>Clostridia</taxon>
        <taxon>Peptostreptococcales</taxon>
        <taxon>Natronincolaceae</taxon>
        <taxon>Serpentinicella</taxon>
    </lineage>
</organism>
<evidence type="ECO:0000256" key="4">
    <source>
        <dbReference type="ARBA" id="ARBA00022989"/>
    </source>
</evidence>
<dbReference type="RefSeq" id="WP_132849139.1">
    <property type="nucleotide sequence ID" value="NZ_CP058648.1"/>
</dbReference>
<dbReference type="EMBL" id="SLYC01000034">
    <property type="protein sequence ID" value="TCP99719.1"/>
    <property type="molecule type" value="Genomic_DNA"/>
</dbReference>
<gene>
    <name evidence="7" type="ORF">EDD79_10347</name>
</gene>
<name>A0A4R2T910_9FIRM</name>
<dbReference type="InterPro" id="IPR002781">
    <property type="entry name" value="TM_pro_TauE-like"/>
</dbReference>
<comment type="caution">
    <text evidence="7">The sequence shown here is derived from an EMBL/GenBank/DDBJ whole genome shotgun (WGS) entry which is preliminary data.</text>
</comment>
<dbReference type="AlphaFoldDB" id="A0A4R2T910"/>
<evidence type="ECO:0000313" key="7">
    <source>
        <dbReference type="EMBL" id="TCP99719.1"/>
    </source>
</evidence>
<feature type="transmembrane region" description="Helical" evidence="6">
    <location>
        <begin position="7"/>
        <end position="33"/>
    </location>
</feature>
<sequence>MVLFFLGLFAGIIGGMGIGGGIILIPGLIFFTALKQQTIQSINLLSFIPLSLIALFIHIKNKNVLLKLSVPIIVFGLFGAYLGSKIAANIPSETLQKMFGIFILLIGFYEIFGRKKLSKKK</sequence>
<dbReference type="InterPro" id="IPR051598">
    <property type="entry name" value="TSUP/Inactive_protease-like"/>
</dbReference>
<protein>
    <recommendedName>
        <fullName evidence="6">Probable membrane transporter protein</fullName>
    </recommendedName>
</protein>
<keyword evidence="5 6" id="KW-0472">Membrane</keyword>
<evidence type="ECO:0000256" key="5">
    <source>
        <dbReference type="ARBA" id="ARBA00023136"/>
    </source>
</evidence>
<comment type="subcellular location">
    <subcellularLocation>
        <location evidence="6">Cell membrane</location>
        <topology evidence="6">Multi-pass membrane protein</topology>
    </subcellularLocation>
    <subcellularLocation>
        <location evidence="1">Membrane</location>
        <topology evidence="1">Multi-pass membrane protein</topology>
    </subcellularLocation>
</comment>
<reference evidence="7 8" key="1">
    <citation type="submission" date="2019-03" db="EMBL/GenBank/DDBJ databases">
        <title>Genomic Encyclopedia of Type Strains, Phase IV (KMG-IV): sequencing the most valuable type-strain genomes for metagenomic binning, comparative biology and taxonomic classification.</title>
        <authorList>
            <person name="Goeker M."/>
        </authorList>
    </citation>
    <scope>NUCLEOTIDE SEQUENCE [LARGE SCALE GENOMIC DNA]</scope>
    <source>
        <strain evidence="7 8">DSM 100013</strain>
    </source>
</reference>
<evidence type="ECO:0000256" key="6">
    <source>
        <dbReference type="RuleBase" id="RU363041"/>
    </source>
</evidence>
<evidence type="ECO:0000256" key="1">
    <source>
        <dbReference type="ARBA" id="ARBA00004141"/>
    </source>
</evidence>
<feature type="transmembrane region" description="Helical" evidence="6">
    <location>
        <begin position="94"/>
        <end position="112"/>
    </location>
</feature>
<accession>A0A4R2T910</accession>
<dbReference type="PANTHER" id="PTHR43701">
    <property type="entry name" value="MEMBRANE TRANSPORTER PROTEIN MJ0441-RELATED"/>
    <property type="match status" value="1"/>
</dbReference>
<keyword evidence="6" id="KW-1003">Cell membrane</keyword>
<evidence type="ECO:0000313" key="8">
    <source>
        <dbReference type="Proteomes" id="UP000295504"/>
    </source>
</evidence>
<evidence type="ECO:0000256" key="2">
    <source>
        <dbReference type="ARBA" id="ARBA00009142"/>
    </source>
</evidence>
<keyword evidence="8" id="KW-1185">Reference proteome</keyword>
<evidence type="ECO:0000256" key="3">
    <source>
        <dbReference type="ARBA" id="ARBA00022692"/>
    </source>
</evidence>
<dbReference type="OrthoDB" id="25340at2"/>
<keyword evidence="3 6" id="KW-0812">Transmembrane</keyword>
<feature type="transmembrane region" description="Helical" evidence="6">
    <location>
        <begin position="39"/>
        <end position="57"/>
    </location>
</feature>
<dbReference type="Proteomes" id="UP000295504">
    <property type="component" value="Unassembled WGS sequence"/>
</dbReference>
<feature type="transmembrane region" description="Helical" evidence="6">
    <location>
        <begin position="64"/>
        <end position="82"/>
    </location>
</feature>
<dbReference type="GO" id="GO:0005886">
    <property type="term" value="C:plasma membrane"/>
    <property type="evidence" value="ECO:0007669"/>
    <property type="project" value="UniProtKB-SubCell"/>
</dbReference>
<dbReference type="Pfam" id="PF01925">
    <property type="entry name" value="TauE"/>
    <property type="match status" value="1"/>
</dbReference>